<dbReference type="EMBL" id="CAKOGL010000002">
    <property type="protein sequence ID" value="CAH2084122.1"/>
    <property type="molecule type" value="Genomic_DNA"/>
</dbReference>
<protein>
    <submittedName>
        <fullName evidence="2">Uncharacterized protein</fullName>
    </submittedName>
</protein>
<reference evidence="2" key="1">
    <citation type="submission" date="2022-03" db="EMBL/GenBank/DDBJ databases">
        <authorList>
            <person name="Tunstrom K."/>
        </authorList>
    </citation>
    <scope>NUCLEOTIDE SEQUENCE</scope>
</reference>
<feature type="region of interest" description="Disordered" evidence="1">
    <location>
        <begin position="225"/>
        <end position="264"/>
    </location>
</feature>
<organism evidence="2 3">
    <name type="scientific">Euphydryas editha</name>
    <name type="common">Edith's checkerspot</name>
    <dbReference type="NCBI Taxonomy" id="104508"/>
    <lineage>
        <taxon>Eukaryota</taxon>
        <taxon>Metazoa</taxon>
        <taxon>Ecdysozoa</taxon>
        <taxon>Arthropoda</taxon>
        <taxon>Hexapoda</taxon>
        <taxon>Insecta</taxon>
        <taxon>Pterygota</taxon>
        <taxon>Neoptera</taxon>
        <taxon>Endopterygota</taxon>
        <taxon>Lepidoptera</taxon>
        <taxon>Glossata</taxon>
        <taxon>Ditrysia</taxon>
        <taxon>Papilionoidea</taxon>
        <taxon>Nymphalidae</taxon>
        <taxon>Nymphalinae</taxon>
        <taxon>Euphydryas</taxon>
    </lineage>
</organism>
<feature type="compositionally biased region" description="Basic and acidic residues" evidence="1">
    <location>
        <begin position="384"/>
        <end position="396"/>
    </location>
</feature>
<feature type="compositionally biased region" description="Basic residues" evidence="1">
    <location>
        <begin position="322"/>
        <end position="333"/>
    </location>
</feature>
<sequence>MAKRRKWIDDLKKEFNNDEENTKKIKVLSEKIYLHGKLCKVTNFEEKENYNSNKCEHSLILPSTPLKHRYCDSLIPTFRYPNPNVIETNKVLKKMTPKKLSYVSNQIEDNIISTSEIIHDEFSSTTFNELTNLQSLNCQNINNNNSSPSISVSVDHLSENSSQHYQNCPGPRTNDELVTYRAASVLQSPSHRPGTSEELVTYQADSVPRSPSHRLGTSDEIVTYRPASALRSPSHQPGTSEESVTYRAASVPRSPSPRPGTSNELVTYRGVCESRSPSPRPGKSDELVTYQAVCVPRTETSNEQICIVHYSPEERSFSKNVASKKHQPKRKVKRDCGTKPAFDESYIDFTIDKEDRDTLILNEVFPSEESNNWNNLTSDESDEELTKKKENQNSSK</sequence>
<feature type="region of interest" description="Disordered" evidence="1">
    <location>
        <begin position="318"/>
        <end position="337"/>
    </location>
</feature>
<dbReference type="Proteomes" id="UP001153954">
    <property type="component" value="Unassembled WGS sequence"/>
</dbReference>
<comment type="caution">
    <text evidence="2">The sequence shown here is derived from an EMBL/GenBank/DDBJ whole genome shotgun (WGS) entry which is preliminary data.</text>
</comment>
<evidence type="ECO:0000313" key="3">
    <source>
        <dbReference type="Proteomes" id="UP001153954"/>
    </source>
</evidence>
<feature type="compositionally biased region" description="Polar residues" evidence="1">
    <location>
        <begin position="231"/>
        <end position="243"/>
    </location>
</feature>
<gene>
    <name evidence="2" type="ORF">EEDITHA_LOCUS725</name>
</gene>
<keyword evidence="3" id="KW-1185">Reference proteome</keyword>
<feature type="compositionally biased region" description="Polar residues" evidence="1">
    <location>
        <begin position="368"/>
        <end position="378"/>
    </location>
</feature>
<accession>A0AAU9TDN5</accession>
<dbReference type="AlphaFoldDB" id="A0AAU9TDN5"/>
<feature type="region of interest" description="Disordered" evidence="1">
    <location>
        <begin position="365"/>
        <end position="396"/>
    </location>
</feature>
<name>A0AAU9TDN5_EUPED</name>
<evidence type="ECO:0000256" key="1">
    <source>
        <dbReference type="SAM" id="MobiDB-lite"/>
    </source>
</evidence>
<proteinExistence type="predicted"/>
<evidence type="ECO:0000313" key="2">
    <source>
        <dbReference type="EMBL" id="CAH2084122.1"/>
    </source>
</evidence>